<dbReference type="InterPro" id="IPR037171">
    <property type="entry name" value="NagB/RpiA_transferase-like"/>
</dbReference>
<reference evidence="6" key="1">
    <citation type="submission" date="2016-10" db="EMBL/GenBank/DDBJ databases">
        <authorList>
            <person name="Varghese N."/>
            <person name="Submissions S."/>
        </authorList>
    </citation>
    <scope>NUCLEOTIDE SEQUENCE [LARGE SCALE GENOMIC DNA]</scope>
    <source>
        <strain evidence="6">OK042</strain>
    </source>
</reference>
<dbReference type="PRINTS" id="PR00037">
    <property type="entry name" value="HTHLACR"/>
</dbReference>
<evidence type="ECO:0000313" key="5">
    <source>
        <dbReference type="EMBL" id="SFJ08967.1"/>
    </source>
</evidence>
<dbReference type="GO" id="GO:0003700">
    <property type="term" value="F:DNA-binding transcription factor activity"/>
    <property type="evidence" value="ECO:0007669"/>
    <property type="project" value="InterPro"/>
</dbReference>
<dbReference type="GO" id="GO:0003677">
    <property type="term" value="F:DNA binding"/>
    <property type="evidence" value="ECO:0007669"/>
    <property type="project" value="UniProtKB-KW"/>
</dbReference>
<dbReference type="InterPro" id="IPR036388">
    <property type="entry name" value="WH-like_DNA-bd_sf"/>
</dbReference>
<sequence length="256" mass="28473">MYQEERLAAILQYLQDHQRISVQDVVEQFGVSRDTARRDIVKLEEQGEILRTRGGAILPTLSKKSYSYQERMQLDLTGKRRIAERAAELIKDGDFLMLDASTTVLLTMDYWKTTDHVVITSSLAAAAGFAGKAGIQVKLLGGDVHPEDQYAYGSRTIENLADYHVDKLLIGACGISPNGLVSPSEESGHLIREMMKRADQIILLADHSKFGKSMLYRVAGLQQLDIIVTDQKPSAEMAEALAQHEVELLLAENTQE</sequence>
<evidence type="ECO:0000256" key="2">
    <source>
        <dbReference type="ARBA" id="ARBA00023125"/>
    </source>
</evidence>
<dbReference type="SMART" id="SM00420">
    <property type="entry name" value="HTH_DEOR"/>
    <property type="match status" value="1"/>
</dbReference>
<dbReference type="Pfam" id="PF08220">
    <property type="entry name" value="HTH_DeoR"/>
    <property type="match status" value="1"/>
</dbReference>
<dbReference type="PANTHER" id="PTHR30363:SF51">
    <property type="entry name" value="HTH-TYPE TRANSCRIPTIONAL REPRESSOR GLCR"/>
    <property type="match status" value="1"/>
</dbReference>
<dbReference type="RefSeq" id="WP_092266610.1">
    <property type="nucleotide sequence ID" value="NZ_FORT01000002.1"/>
</dbReference>
<name>A0A1I3NIG1_9BACL</name>
<dbReference type="InterPro" id="IPR001034">
    <property type="entry name" value="DeoR_HTH"/>
</dbReference>
<feature type="domain" description="HTH deoR-type" evidence="4">
    <location>
        <begin position="3"/>
        <end position="58"/>
    </location>
</feature>
<dbReference type="STRING" id="1884381.SAMN05518846_10280"/>
<evidence type="ECO:0000313" key="6">
    <source>
        <dbReference type="Proteomes" id="UP000198915"/>
    </source>
</evidence>
<dbReference type="InterPro" id="IPR018356">
    <property type="entry name" value="Tscrpt_reg_HTH_DeoR_CS"/>
</dbReference>
<evidence type="ECO:0000256" key="1">
    <source>
        <dbReference type="ARBA" id="ARBA00023015"/>
    </source>
</evidence>
<dbReference type="InterPro" id="IPR050313">
    <property type="entry name" value="Carb_Metab_HTH_regulators"/>
</dbReference>
<dbReference type="SMART" id="SM01134">
    <property type="entry name" value="DeoRC"/>
    <property type="match status" value="1"/>
</dbReference>
<keyword evidence="3" id="KW-0804">Transcription</keyword>
<evidence type="ECO:0000259" key="4">
    <source>
        <dbReference type="PROSITE" id="PS51000"/>
    </source>
</evidence>
<gene>
    <name evidence="5" type="ORF">SAMN05518846_10280</name>
</gene>
<keyword evidence="6" id="KW-1185">Reference proteome</keyword>
<dbReference type="EMBL" id="FORT01000002">
    <property type="protein sequence ID" value="SFJ08967.1"/>
    <property type="molecule type" value="Genomic_DNA"/>
</dbReference>
<accession>A0A1I3NIG1</accession>
<protein>
    <submittedName>
        <fullName evidence="5">Transcriptional regulator, DeoR family</fullName>
    </submittedName>
</protein>
<keyword evidence="2" id="KW-0238">DNA-binding</keyword>
<dbReference type="Proteomes" id="UP000198915">
    <property type="component" value="Unassembled WGS sequence"/>
</dbReference>
<dbReference type="AlphaFoldDB" id="A0A1I3NIG1"/>
<dbReference type="PANTHER" id="PTHR30363">
    <property type="entry name" value="HTH-TYPE TRANSCRIPTIONAL REGULATOR SRLR-RELATED"/>
    <property type="match status" value="1"/>
</dbReference>
<dbReference type="PROSITE" id="PS51000">
    <property type="entry name" value="HTH_DEOR_2"/>
    <property type="match status" value="1"/>
</dbReference>
<dbReference type="Gene3D" id="1.10.10.10">
    <property type="entry name" value="Winged helix-like DNA-binding domain superfamily/Winged helix DNA-binding domain"/>
    <property type="match status" value="1"/>
</dbReference>
<dbReference type="InterPro" id="IPR014036">
    <property type="entry name" value="DeoR-like_C"/>
</dbReference>
<dbReference type="Gene3D" id="3.40.50.1360">
    <property type="match status" value="1"/>
</dbReference>
<dbReference type="InterPro" id="IPR036390">
    <property type="entry name" value="WH_DNA-bd_sf"/>
</dbReference>
<proteinExistence type="predicted"/>
<dbReference type="SUPFAM" id="SSF46785">
    <property type="entry name" value="Winged helix' DNA-binding domain"/>
    <property type="match status" value="1"/>
</dbReference>
<dbReference type="PROSITE" id="PS00894">
    <property type="entry name" value="HTH_DEOR_1"/>
    <property type="match status" value="1"/>
</dbReference>
<keyword evidence="1" id="KW-0805">Transcription regulation</keyword>
<organism evidence="5 6">
    <name type="scientific">Brevibacillus centrosporus</name>
    <dbReference type="NCBI Taxonomy" id="54910"/>
    <lineage>
        <taxon>Bacteria</taxon>
        <taxon>Bacillati</taxon>
        <taxon>Bacillota</taxon>
        <taxon>Bacilli</taxon>
        <taxon>Bacillales</taxon>
        <taxon>Paenibacillaceae</taxon>
        <taxon>Brevibacillus</taxon>
    </lineage>
</organism>
<evidence type="ECO:0000256" key="3">
    <source>
        <dbReference type="ARBA" id="ARBA00023163"/>
    </source>
</evidence>
<dbReference type="SUPFAM" id="SSF100950">
    <property type="entry name" value="NagB/RpiA/CoA transferase-like"/>
    <property type="match status" value="1"/>
</dbReference>
<dbReference type="Pfam" id="PF00455">
    <property type="entry name" value="DeoRC"/>
    <property type="match status" value="1"/>
</dbReference>